<feature type="chain" id="PRO_5038753619" evidence="1">
    <location>
        <begin position="28"/>
        <end position="1126"/>
    </location>
</feature>
<name>A0A7X0SSF7_9BACL</name>
<evidence type="ECO:0000313" key="4">
    <source>
        <dbReference type="Proteomes" id="UP000564644"/>
    </source>
</evidence>
<sequence>MAISNLTRRWLQAGSAAILASSLAVQGAAASAAAPSAGEDAGFNGEPGQWSGIPSASVELAQTLEEMKAVQQDGKLKLLVRGPGLDRKGIWYVDADGDEKTGLPAPYWANGGGIDLKISQGVVWKATGGKWVRAGTAETKTAGDVMEAEADLDALGFGGGSVAMRAAFMLEGDQYLPAPGKTMLVVPPPAGSAFGPDVQVTVDAEADDWSSVEPAARSADGKTTLYAAEEGSSLVLLVTGKLAEFNDIYLDTDRSGDTGYGDVGWPSFGGDWLVENGGLYQSTGAGWNWGPADGTGIEYKQAGSGDSSTAEYRIPLSLIGLAAPKPIAVGFTSSGVTVPAADVRPPLVAPSLPKLTADGDPSEWASLPVTAEGSGKVKLLKAFADEKVLSVMAGAESFDQETNLFIDSDNDADTGYNGWEYKRTGADYLAQNGKLYRYTGPGWAWEELGPAEWKVSGQADAEGLKSLEVRADLSAYPNAGASMRVAIGVGSDYAPAVDSEGEYALATGRGGAPVKIDGQADDWDNIDAAAKGTGEKVKLSAAQTADKIYLLAEGSVDTRNVFFLDTDASAKTGFKKTDWTGTGADAKIEYNQLYLFDDKTGKWKEAGPVRAEVQEGRALFYFYRDQLGLKKTGTLSVGYVGRGAYRLPAAGQGPLVLKSSVPAASGSAFVPRETFGVLDNPLMGWVGWSGRGSEESKLAQPHKLVYANISWQALEPEKGKFDWAGIEKEFQFAKWKAEGTRIVLRFVLDDPGDPDMDIPQWLYDELVQAEGEDGAGKWYDTPDTVVGKGFAPNYASPTLIAEHERVLTELGKRYDADPFVAFIEIGSLGHWGEFHNWPEEVSGAFPKLAVSDQYVEQYLHAFPHKLIGMRKPFPIAADNRLGLFNDVFGSKGSTDEWVNWTKEGWNEIGSYVNEGQDPEAVQNASKMPDFWKYNFSGGEFYNGDPLLSLTDDTIMETLRQTRASHTSWLGPSSPAPFVLGKDIDEEVQANIDLVLGTMGYRFVLESVSHDGKSRPGSSLSVRMTWNNKGVAPFYEEWPLALALIDSRGKLVKGSVQSVDGADLPDWLPGRQELKASYKLPAGLAAGNYRLAVAILDPATGKPGMHLAVEGERSDGWTTLDRLQIVK</sequence>
<organism evidence="3 4">
    <name type="scientific">Cohnella zeiphila</name>
    <dbReference type="NCBI Taxonomy" id="2761120"/>
    <lineage>
        <taxon>Bacteria</taxon>
        <taxon>Bacillati</taxon>
        <taxon>Bacillota</taxon>
        <taxon>Bacilli</taxon>
        <taxon>Bacillales</taxon>
        <taxon>Paenibacillaceae</taxon>
        <taxon>Cohnella</taxon>
    </lineage>
</organism>
<feature type="domain" description="DUF4832" evidence="2">
    <location>
        <begin position="880"/>
        <end position="1099"/>
    </location>
</feature>
<proteinExistence type="predicted"/>
<protein>
    <submittedName>
        <fullName evidence="3">DUF4832 domain-containing protein</fullName>
    </submittedName>
</protein>
<keyword evidence="4" id="KW-1185">Reference proteome</keyword>
<dbReference type="InterPro" id="IPR032267">
    <property type="entry name" value="DUF4832"/>
</dbReference>
<keyword evidence="1" id="KW-0732">Signal</keyword>
<dbReference type="SUPFAM" id="SSF51445">
    <property type="entry name" value="(Trans)glycosidases"/>
    <property type="match status" value="1"/>
</dbReference>
<dbReference type="Pfam" id="PF16116">
    <property type="entry name" value="DUF4832"/>
    <property type="match status" value="1"/>
</dbReference>
<dbReference type="Proteomes" id="UP000564644">
    <property type="component" value="Unassembled WGS sequence"/>
</dbReference>
<dbReference type="Gene3D" id="3.20.20.80">
    <property type="entry name" value="Glycosidases"/>
    <property type="match status" value="1"/>
</dbReference>
<dbReference type="EMBL" id="JACJVO010000046">
    <property type="protein sequence ID" value="MBB6735282.1"/>
    <property type="molecule type" value="Genomic_DNA"/>
</dbReference>
<dbReference type="InterPro" id="IPR017853">
    <property type="entry name" value="GH"/>
</dbReference>
<dbReference type="AlphaFoldDB" id="A0A7X0SSF7"/>
<evidence type="ECO:0000313" key="3">
    <source>
        <dbReference type="EMBL" id="MBB6735282.1"/>
    </source>
</evidence>
<evidence type="ECO:0000259" key="2">
    <source>
        <dbReference type="Pfam" id="PF16116"/>
    </source>
</evidence>
<accession>A0A7X0SSF7</accession>
<dbReference type="RefSeq" id="WP_185132937.1">
    <property type="nucleotide sequence ID" value="NZ_JACJVO010000046.1"/>
</dbReference>
<gene>
    <name evidence="3" type="ORF">H7C18_30650</name>
</gene>
<evidence type="ECO:0000256" key="1">
    <source>
        <dbReference type="SAM" id="SignalP"/>
    </source>
</evidence>
<comment type="caution">
    <text evidence="3">The sequence shown here is derived from an EMBL/GenBank/DDBJ whole genome shotgun (WGS) entry which is preliminary data.</text>
</comment>
<reference evidence="3 4" key="1">
    <citation type="submission" date="2020-08" db="EMBL/GenBank/DDBJ databases">
        <title>Cohnella phylogeny.</title>
        <authorList>
            <person name="Dunlap C."/>
        </authorList>
    </citation>
    <scope>NUCLEOTIDE SEQUENCE [LARGE SCALE GENOMIC DNA]</scope>
    <source>
        <strain evidence="3 4">CBP 2801</strain>
    </source>
</reference>
<feature type="signal peptide" evidence="1">
    <location>
        <begin position="1"/>
        <end position="27"/>
    </location>
</feature>